<dbReference type="InterPro" id="IPR038434">
    <property type="entry name" value="YARHG_sf"/>
</dbReference>
<keyword evidence="3" id="KW-1185">Reference proteome</keyword>
<evidence type="ECO:0000259" key="1">
    <source>
        <dbReference type="SMART" id="SM01324"/>
    </source>
</evidence>
<dbReference type="SMART" id="SM01324">
    <property type="entry name" value="YARHG"/>
    <property type="match status" value="1"/>
</dbReference>
<evidence type="ECO:0000313" key="2">
    <source>
        <dbReference type="EMBL" id="BDD11845.1"/>
    </source>
</evidence>
<proteinExistence type="predicted"/>
<reference evidence="2 3" key="1">
    <citation type="submission" date="2021-12" db="EMBL/GenBank/DDBJ databases">
        <title>Genome sequencing of bacteria with rrn-lacking chromosome and rrn-plasmid.</title>
        <authorList>
            <person name="Anda M."/>
            <person name="Iwasaki W."/>
        </authorList>
    </citation>
    <scope>NUCLEOTIDE SEQUENCE [LARGE SCALE GENOMIC DNA]</scope>
    <source>
        <strain evidence="2 3">DSM 100852</strain>
        <plasmid evidence="2 3">pFA2</plasmid>
    </source>
</reference>
<keyword evidence="2" id="KW-0614">Plasmid</keyword>
<dbReference type="EMBL" id="AP025316">
    <property type="protein sequence ID" value="BDD11845.1"/>
    <property type="molecule type" value="Genomic_DNA"/>
</dbReference>
<sequence>MDSEKIIRSAILLFFTLVTLSTKGQVYTIAEEDYENVSFTQEIHKDISKYVGVYTFGMSESETLLVINTHGNEVVAQIRSFEWIMDSNYKTNGYKHIFQTLSNVRIKNGRLISDELEGQFVNVKEKNFSGSALLTERVSYKEIVNLAFGFKSESLDDYYSGDYQFASYRLLSKEELMTYSKEELRIMRNEIFARYEYDFKSGGEMEKYFENQEWYNPNNKDVASLLTDFEIKNIKLIRSLE</sequence>
<organism evidence="2 3">
    <name type="scientific">Fulvitalea axinellae</name>
    <dbReference type="NCBI Taxonomy" id="1182444"/>
    <lineage>
        <taxon>Bacteria</taxon>
        <taxon>Pseudomonadati</taxon>
        <taxon>Bacteroidota</taxon>
        <taxon>Cytophagia</taxon>
        <taxon>Cytophagales</taxon>
        <taxon>Persicobacteraceae</taxon>
        <taxon>Fulvitalea</taxon>
    </lineage>
</organism>
<geneLocation type="plasmid" evidence="2 3">
    <name>pFA2</name>
</geneLocation>
<protein>
    <recommendedName>
        <fullName evidence="1">YARHG domain-containing protein</fullName>
    </recommendedName>
</protein>
<dbReference type="Proteomes" id="UP001348817">
    <property type="component" value="Plasmid pFA2"/>
</dbReference>
<dbReference type="KEGG" id="fax:FUAX_42770"/>
<feature type="domain" description="YARHG" evidence="1">
    <location>
        <begin position="159"/>
        <end position="241"/>
    </location>
</feature>
<dbReference type="InterPro" id="IPR025582">
    <property type="entry name" value="YARHG_dom"/>
</dbReference>
<dbReference type="Gene3D" id="1.20.58.1690">
    <property type="match status" value="1"/>
</dbReference>
<accession>A0AAU9DKQ6</accession>
<dbReference type="AlphaFoldDB" id="A0AAU9DKQ6"/>
<gene>
    <name evidence="2" type="ORF">FUAX_42770</name>
</gene>
<dbReference type="RefSeq" id="WP_338395246.1">
    <property type="nucleotide sequence ID" value="NZ_AP025316.1"/>
</dbReference>
<evidence type="ECO:0000313" key="3">
    <source>
        <dbReference type="Proteomes" id="UP001348817"/>
    </source>
</evidence>
<dbReference type="Pfam" id="PF13308">
    <property type="entry name" value="YARHG"/>
    <property type="match status" value="1"/>
</dbReference>
<name>A0AAU9DKQ6_9BACT</name>